<gene>
    <name evidence="10" type="ORF">EDS130_LOCUS11453</name>
    <name evidence="11" type="ORF">XAT740_LOCUS28641</name>
</gene>
<feature type="compositionally biased region" description="Polar residues" evidence="8">
    <location>
        <begin position="1489"/>
        <end position="1511"/>
    </location>
</feature>
<feature type="region of interest" description="Disordered" evidence="8">
    <location>
        <begin position="1479"/>
        <end position="1558"/>
    </location>
</feature>
<evidence type="ECO:0000256" key="7">
    <source>
        <dbReference type="ARBA" id="ARBA00023212"/>
    </source>
</evidence>
<protein>
    <recommendedName>
        <fullName evidence="9">Kinesin motor domain-containing protein</fullName>
    </recommendedName>
</protein>
<accession>A0A815DEH8</accession>
<evidence type="ECO:0000313" key="12">
    <source>
        <dbReference type="Proteomes" id="UP000663828"/>
    </source>
</evidence>
<comment type="subcellular location">
    <subcellularLocation>
        <location evidence="1">Cytoplasm</location>
        <location evidence="1">Cytoskeleton</location>
    </subcellularLocation>
</comment>
<dbReference type="OrthoDB" id="10051884at2759"/>
<feature type="compositionally biased region" description="Basic and acidic residues" evidence="8">
    <location>
        <begin position="1515"/>
        <end position="1524"/>
    </location>
</feature>
<comment type="caution">
    <text evidence="11">The sequence shown here is derived from an EMBL/GenBank/DDBJ whole genome shotgun (WGS) entry which is preliminary data.</text>
</comment>
<feature type="compositionally biased region" description="Polar residues" evidence="8">
    <location>
        <begin position="785"/>
        <end position="798"/>
    </location>
</feature>
<dbReference type="Proteomes" id="UP000663852">
    <property type="component" value="Unassembled WGS sequence"/>
</dbReference>
<proteinExistence type="predicted"/>
<feature type="compositionally biased region" description="Basic and acidic residues" evidence="8">
    <location>
        <begin position="971"/>
        <end position="985"/>
    </location>
</feature>
<keyword evidence="12" id="KW-1185">Reference proteome</keyword>
<evidence type="ECO:0000256" key="2">
    <source>
        <dbReference type="ARBA" id="ARBA00022490"/>
    </source>
</evidence>
<dbReference type="PANTHER" id="PTHR47971">
    <property type="entry name" value="KINESIN-RELATED PROTEIN 6"/>
    <property type="match status" value="1"/>
</dbReference>
<feature type="compositionally biased region" description="Basic and acidic residues" evidence="8">
    <location>
        <begin position="1135"/>
        <end position="1150"/>
    </location>
</feature>
<evidence type="ECO:0000313" key="10">
    <source>
        <dbReference type="EMBL" id="CAF0934072.1"/>
    </source>
</evidence>
<dbReference type="InterPro" id="IPR027417">
    <property type="entry name" value="P-loop_NTPase"/>
</dbReference>
<feature type="region of interest" description="Disordered" evidence="8">
    <location>
        <begin position="962"/>
        <end position="1003"/>
    </location>
</feature>
<dbReference type="EMBL" id="CAJNOR010002455">
    <property type="protein sequence ID" value="CAF1296742.1"/>
    <property type="molecule type" value="Genomic_DNA"/>
</dbReference>
<dbReference type="SUPFAM" id="SSF52540">
    <property type="entry name" value="P-loop containing nucleoside triphosphate hydrolases"/>
    <property type="match status" value="1"/>
</dbReference>
<keyword evidence="4" id="KW-0547">Nucleotide-binding</keyword>
<dbReference type="GO" id="GO:0007019">
    <property type="term" value="P:microtubule depolymerization"/>
    <property type="evidence" value="ECO:0007669"/>
    <property type="project" value="TreeGrafter"/>
</dbReference>
<evidence type="ECO:0000256" key="8">
    <source>
        <dbReference type="SAM" id="MobiDB-lite"/>
    </source>
</evidence>
<feature type="region of interest" description="Disordered" evidence="8">
    <location>
        <begin position="2254"/>
        <end position="2273"/>
    </location>
</feature>
<dbReference type="GO" id="GO:0008017">
    <property type="term" value="F:microtubule binding"/>
    <property type="evidence" value="ECO:0007669"/>
    <property type="project" value="InterPro"/>
</dbReference>
<keyword evidence="5" id="KW-0067">ATP-binding</keyword>
<evidence type="ECO:0000256" key="5">
    <source>
        <dbReference type="ARBA" id="ARBA00022840"/>
    </source>
</evidence>
<evidence type="ECO:0000256" key="3">
    <source>
        <dbReference type="ARBA" id="ARBA00022701"/>
    </source>
</evidence>
<keyword evidence="3" id="KW-0493">Microtubule</keyword>
<dbReference type="GO" id="GO:0003777">
    <property type="term" value="F:microtubule motor activity"/>
    <property type="evidence" value="ECO:0007669"/>
    <property type="project" value="InterPro"/>
</dbReference>
<feature type="region of interest" description="Disordered" evidence="8">
    <location>
        <begin position="768"/>
        <end position="800"/>
    </location>
</feature>
<evidence type="ECO:0000313" key="11">
    <source>
        <dbReference type="EMBL" id="CAF1296742.1"/>
    </source>
</evidence>
<sequence>MDSHRKKNDDNYSILTLNQPRTSLSTTSSNVSLLITLPEPSGRNGDHSMTRRRSLRKPFESNVSCYSNISTSSIMTIEKPNQSFSKSTGQEARPLGTCVRQCSYCQQMKHILLAECTACYRMMDIDLKDCKCQTFMNGNPIDRFYCSICNTQLTLNSYIICANRTCQTTLSGLVNETIADKSIVLLNITNVSYPNSVHRTVAVQVNTLRNLSPLERLLPTIIGLENEKTSSNSFQSLNTYHTSDLDGSLNKTETKMMLAYNSNRPTKQTVGSTHDLQQVSNFTNAGNTDVEANATPKSPQCLAIMSARKHCSRLTRLLPFQTNKLCQTELTCLKNINPIIGHGAISSTIVIQTNNPERLERQIQVDTLTADTCRLYVENHALTDAMNEEKIYKVLADRDGNLSIFQRSLGKQISVGQHWSELVCQLMKESSQISPSEIAQQLLDTVLKSIEQSLFIHLTLFQIERLHTNRKLNNIPVDQLQRRIRYAMSEFKSFDEDLHRQINRSTTKTNHKTSECSGCMDMAVTVRQIHRRHDRGSTVATHPNWKRYVDRLFEQGHSSEEIEQLLRKAAAPETIQNDDQRLQGVFNYINSKERQERLKAAPTGIEFVASQRKPNSVASSIPQPTRITKSEEVIPNNTIADKHKSTVSTNVLTQSQQVNDVKREIAPIIRNASSSKLRKSVTVIATAHYEPNESLATNIKQLVTVMQSNMTELGQMDHEKIEILMMQSEDILNKLEVLSDQQSNSISSTVDDKSTQINENVVKNTISKPQSADLLPETTLEVKPQSHSMKTPENTGSIQCRPLPYMLSSEKISTETLKQVLVESAERDPLTKDDDPNDQHKTKITSSQTDDKLHTNESETKWLNSLLSKISDHPSNTTDTVSTSLSRPIINQTNNDDNNRKEDEVGILEVVSNVDRVIFNKEHVGSNIAPKPNSSISHEPYQMTESKLIQRLPMMFPQEIQGTQASSTSIDEEKTNDNDRDEHSDTPTASAKMFKEGKSSTFAQSTVDERTPLDQAPVVALQRASDTKKDIKALPILPSDSTMTNETHTDVDRIDSEKSSISVDTREDDIIRNTQSTIEPEQPSASLATLDAFQPFEKSNRIQLPVTVQQFIVPHMIHSRSSFIHLNDYIITQESKPRDGPTTHSTEKLSADPNDENIDVTSALNDQERRPASEKMNGTDVDNSFKLSTSSTVSRIVHPSMNIILSPAEITRIINNASRVFATLMSNTPEPLSSSSSEFSQVFEYDEFGMKPKETSKVSTGEISESVVLSPETPFLNEESQFHRSTSEETKAANNDDSGKDLHHKFPDKYDYSLSSKKISNESDFSNDTLYHPAIKTKSIDEQPTTELSVKERYSQSKILAEDVQTPSSLSFSYTSTLNHTDKEQHDKDTQPTVEDTVSSLSISNHYQLSDRIPVTDANKVKSLSKESIGIPENVNIKSNKSAHTSHDSDEHRQEGRYQLEHLKKSLKNDHVDKLKENLREHDDHTHQQKSGQVNSGSTIRKQPIMSTAAASFTKKMETEDRNLKSQNSVPGNHNDKSTSESTVIESSERTQERASLSSFNPAKLNTFIRKNFHGEKRPPVSLMPRLLSKRSSKKPPLSIVHSAKPNPVISATDLSISSNGTLSTDHFPSTQSTMYDSNEITSVRKLKKTNHSKDRNTKALNSDLKRKIFKKSSALLNSTERYKKFPNKKPFTHFDFMHHTELSSDGLMSSHEETSEILIIDDQDDREFATKSNKNKMLNESRFTPFNLKARGDHQANTIDSSKLPSIEQSCGEHHMSKLSNHLKRHPIIRLPISQIEKFDCGTIGPQHHPSSLTRRLLHLPSIHANEQQTKESLTDRFYRVMSSEKNDDAYAFESIVNWQTRHSAKTEQNKFQYVCFVDPSTENAIRGRQYPILMDEIDLIDDPNACTIMNKWAFADVVNTERRKYVQESIPIKQTNKNIKICIRKRPLTQFEENIFKEVDIISITDSQSLVLHIPSITVDNQVFIRNRKFKCDQTFNEHCQINTIYQSTLSPLLDKALNGHKCLYLIGGGRYSGKTSLLRSLIDLLAFDLIRLLSSSDIYVKLLGICHNRIVDLLQHCSPIRLMKLNQWIMIPDEEYHLKTDQDIDYIVCQVKKRRRYMHQLIQINFYEKDHSTVIGSLMIVLLASSQYIYTRNLCSHRRKFLINSLNKTMLSFKRALLGIRQHPDQIRAAFNNDILTRLIHPYVFDAQSHICYVGALNPGHRHRMATKSTLEFARNLRFCLKRTHCQRHKHEKLSHVKNSNDNDDDDNIF</sequence>
<keyword evidence="7" id="KW-0206">Cytoskeleton</keyword>
<organism evidence="11 12">
    <name type="scientific">Adineta ricciae</name>
    <name type="common">Rotifer</name>
    <dbReference type="NCBI Taxonomy" id="249248"/>
    <lineage>
        <taxon>Eukaryota</taxon>
        <taxon>Metazoa</taxon>
        <taxon>Spiralia</taxon>
        <taxon>Gnathifera</taxon>
        <taxon>Rotifera</taxon>
        <taxon>Eurotatoria</taxon>
        <taxon>Bdelloidea</taxon>
        <taxon>Adinetida</taxon>
        <taxon>Adinetidae</taxon>
        <taxon>Adineta</taxon>
    </lineage>
</organism>
<name>A0A815DEH8_ADIRI</name>
<feature type="compositionally biased region" description="Polar residues" evidence="8">
    <location>
        <begin position="870"/>
        <end position="896"/>
    </location>
</feature>
<feature type="domain" description="Kinesin motor" evidence="9">
    <location>
        <begin position="1938"/>
        <end position="2255"/>
    </location>
</feature>
<evidence type="ECO:0000259" key="9">
    <source>
        <dbReference type="SMART" id="SM00129"/>
    </source>
</evidence>
<dbReference type="SMART" id="SM00129">
    <property type="entry name" value="KISc"/>
    <property type="match status" value="1"/>
</dbReference>
<feature type="region of interest" description="Disordered" evidence="8">
    <location>
        <begin position="870"/>
        <end position="900"/>
    </location>
</feature>
<dbReference type="GO" id="GO:0007018">
    <property type="term" value="P:microtubule-based movement"/>
    <property type="evidence" value="ECO:0007669"/>
    <property type="project" value="InterPro"/>
</dbReference>
<evidence type="ECO:0000256" key="6">
    <source>
        <dbReference type="ARBA" id="ARBA00023175"/>
    </source>
</evidence>
<dbReference type="InterPro" id="IPR036961">
    <property type="entry name" value="Kinesin_motor_dom_sf"/>
</dbReference>
<dbReference type="Proteomes" id="UP000663828">
    <property type="component" value="Unassembled WGS sequence"/>
</dbReference>
<feature type="compositionally biased region" description="Basic and acidic residues" evidence="8">
    <location>
        <begin position="1445"/>
        <end position="1454"/>
    </location>
</feature>
<feature type="region of interest" description="Disordered" evidence="8">
    <location>
        <begin position="1274"/>
        <end position="1304"/>
    </location>
</feature>
<feature type="compositionally biased region" description="Basic and acidic residues" evidence="8">
    <location>
        <begin position="825"/>
        <end position="841"/>
    </location>
</feature>
<dbReference type="GO" id="GO:0005524">
    <property type="term" value="F:ATP binding"/>
    <property type="evidence" value="ECO:0007669"/>
    <property type="project" value="UniProtKB-KW"/>
</dbReference>
<dbReference type="PANTHER" id="PTHR47971:SF8">
    <property type="entry name" value="KINESIN-LIKE PROTEIN"/>
    <property type="match status" value="1"/>
</dbReference>
<reference evidence="11" key="1">
    <citation type="submission" date="2021-02" db="EMBL/GenBank/DDBJ databases">
        <authorList>
            <person name="Nowell W R."/>
        </authorList>
    </citation>
    <scope>NUCLEOTIDE SEQUENCE</scope>
</reference>
<dbReference type="InterPro" id="IPR027640">
    <property type="entry name" value="Kinesin-like_fam"/>
</dbReference>
<evidence type="ECO:0000256" key="4">
    <source>
        <dbReference type="ARBA" id="ARBA00022741"/>
    </source>
</evidence>
<dbReference type="InterPro" id="IPR001752">
    <property type="entry name" value="Kinesin_motor_dom"/>
</dbReference>
<feature type="region of interest" description="Disordered" evidence="8">
    <location>
        <begin position="1432"/>
        <end position="1454"/>
    </location>
</feature>
<feature type="compositionally biased region" description="Basic and acidic residues" evidence="8">
    <location>
        <begin position="1280"/>
        <end position="1291"/>
    </location>
</feature>
<dbReference type="EMBL" id="CAJNOJ010000042">
    <property type="protein sequence ID" value="CAF0934072.1"/>
    <property type="molecule type" value="Genomic_DNA"/>
</dbReference>
<evidence type="ECO:0000256" key="1">
    <source>
        <dbReference type="ARBA" id="ARBA00004245"/>
    </source>
</evidence>
<feature type="region of interest" description="Disordered" evidence="8">
    <location>
        <begin position="1134"/>
        <end position="1183"/>
    </location>
</feature>
<dbReference type="Pfam" id="PF00225">
    <property type="entry name" value="Kinesin"/>
    <property type="match status" value="1"/>
</dbReference>
<keyword evidence="6" id="KW-0505">Motor protein</keyword>
<dbReference type="GO" id="GO:0005874">
    <property type="term" value="C:microtubule"/>
    <property type="evidence" value="ECO:0007669"/>
    <property type="project" value="UniProtKB-KW"/>
</dbReference>
<feature type="region of interest" description="Disordered" evidence="8">
    <location>
        <begin position="825"/>
        <end position="855"/>
    </location>
</feature>
<keyword evidence="2" id="KW-0963">Cytoplasm</keyword>
<dbReference type="Gene3D" id="3.40.850.10">
    <property type="entry name" value="Kinesin motor domain"/>
    <property type="match status" value="1"/>
</dbReference>